<name>A0A9X3EZ15_9BACT</name>
<dbReference type="EMBL" id="JAPNKE010000002">
    <property type="protein sequence ID" value="MCY1008298.1"/>
    <property type="molecule type" value="Genomic_DNA"/>
</dbReference>
<sequence length="325" mass="35881">MPVPRRSLLRALLAAPVALAPSFAQARKFSPPDRAARSAALGALDQLPPDLQAAFTPGDDDKPIPRPGPQDWLAQHGEPGQTFAQFVGQRHNRPTESRRKLSFLPIGAIEGGEWPALAVVADFAARYFQIPIERLAPTTMAALKARKRDRGAYDQYDTRTILSGMKPRVPADAYALVAVTTSDLYPAPGWNFVFGYASFDERVGVYSFARFDPAFYGEARGPGVRPKILRRCLGLLVHEVGHMFGLYHCVHFHCIMNGCNHLDESDRAPLHLCPVCRRKLQYAIAFDPAVRERQLAEFFRAHDMADDAARSERLLAAIVSAAPAP</sequence>
<dbReference type="Gene3D" id="3.40.390.10">
    <property type="entry name" value="Collagenase (Catalytic Domain)"/>
    <property type="match status" value="1"/>
</dbReference>
<dbReference type="SUPFAM" id="SSF55486">
    <property type="entry name" value="Metalloproteases ('zincins'), catalytic domain"/>
    <property type="match status" value="1"/>
</dbReference>
<dbReference type="InterPro" id="IPR024079">
    <property type="entry name" value="MetalloPept_cat_dom_sf"/>
</dbReference>
<protein>
    <submittedName>
        <fullName evidence="9">Archaemetzincin</fullName>
    </submittedName>
</protein>
<keyword evidence="5" id="KW-0862">Zinc</keyword>
<evidence type="ECO:0000256" key="3">
    <source>
        <dbReference type="ARBA" id="ARBA00022723"/>
    </source>
</evidence>
<evidence type="ECO:0000313" key="9">
    <source>
        <dbReference type="EMBL" id="MCY1008298.1"/>
    </source>
</evidence>
<reference evidence="9" key="1">
    <citation type="submission" date="2022-11" db="EMBL/GenBank/DDBJ databases">
        <title>Minimal conservation of predation-associated metabolite biosynthetic gene clusters underscores biosynthetic potential of Myxococcota including descriptions for ten novel species: Archangium lansinium sp. nov., Myxococcus landrumus sp. nov., Nannocystis bai.</title>
        <authorList>
            <person name="Ahearne A."/>
            <person name="Stevens C."/>
            <person name="Phillips K."/>
        </authorList>
    </citation>
    <scope>NUCLEOTIDE SEQUENCE</scope>
    <source>
        <strain evidence="9">Na p29</strain>
    </source>
</reference>
<dbReference type="PANTHER" id="PTHR15910">
    <property type="entry name" value="ARCHAEMETZINCIN"/>
    <property type="match status" value="1"/>
</dbReference>
<evidence type="ECO:0000256" key="6">
    <source>
        <dbReference type="ARBA" id="ARBA00023049"/>
    </source>
</evidence>
<feature type="signal peptide" evidence="8">
    <location>
        <begin position="1"/>
        <end position="26"/>
    </location>
</feature>
<evidence type="ECO:0000256" key="1">
    <source>
        <dbReference type="ARBA" id="ARBA00001947"/>
    </source>
</evidence>
<comment type="cofactor">
    <cofactor evidence="1">
        <name>Zn(2+)</name>
        <dbReference type="ChEBI" id="CHEBI:29105"/>
    </cofactor>
</comment>
<evidence type="ECO:0000256" key="4">
    <source>
        <dbReference type="ARBA" id="ARBA00022801"/>
    </source>
</evidence>
<evidence type="ECO:0000256" key="2">
    <source>
        <dbReference type="ARBA" id="ARBA00022670"/>
    </source>
</evidence>
<evidence type="ECO:0000313" key="10">
    <source>
        <dbReference type="Proteomes" id="UP001150924"/>
    </source>
</evidence>
<dbReference type="GO" id="GO:0046872">
    <property type="term" value="F:metal ion binding"/>
    <property type="evidence" value="ECO:0007669"/>
    <property type="project" value="UniProtKB-KW"/>
</dbReference>
<dbReference type="Proteomes" id="UP001150924">
    <property type="component" value="Unassembled WGS sequence"/>
</dbReference>
<evidence type="ECO:0000256" key="7">
    <source>
        <dbReference type="SAM" id="MobiDB-lite"/>
    </source>
</evidence>
<dbReference type="GO" id="GO:0006508">
    <property type="term" value="P:proteolysis"/>
    <property type="evidence" value="ECO:0007669"/>
    <property type="project" value="UniProtKB-KW"/>
</dbReference>
<keyword evidence="8" id="KW-0732">Signal</keyword>
<dbReference type="RefSeq" id="WP_267770933.1">
    <property type="nucleotide sequence ID" value="NZ_JAPNKE010000002.1"/>
</dbReference>
<evidence type="ECO:0000256" key="5">
    <source>
        <dbReference type="ARBA" id="ARBA00022833"/>
    </source>
</evidence>
<feature type="region of interest" description="Disordered" evidence="7">
    <location>
        <begin position="49"/>
        <end position="76"/>
    </location>
</feature>
<keyword evidence="2" id="KW-0645">Protease</keyword>
<keyword evidence="6" id="KW-0482">Metalloprotease</keyword>
<dbReference type="PANTHER" id="PTHR15910:SF1">
    <property type="entry name" value="ARCHAEMETZINCIN-2"/>
    <property type="match status" value="1"/>
</dbReference>
<organism evidence="9 10">
    <name type="scientific">Nannocystis pusilla</name>
    <dbReference type="NCBI Taxonomy" id="889268"/>
    <lineage>
        <taxon>Bacteria</taxon>
        <taxon>Pseudomonadati</taxon>
        <taxon>Myxococcota</taxon>
        <taxon>Polyangia</taxon>
        <taxon>Nannocystales</taxon>
        <taxon>Nannocystaceae</taxon>
        <taxon>Nannocystis</taxon>
    </lineage>
</organism>
<evidence type="ECO:0000256" key="8">
    <source>
        <dbReference type="SAM" id="SignalP"/>
    </source>
</evidence>
<comment type="caution">
    <text evidence="9">The sequence shown here is derived from an EMBL/GenBank/DDBJ whole genome shotgun (WGS) entry which is preliminary data.</text>
</comment>
<dbReference type="GO" id="GO:0008237">
    <property type="term" value="F:metallopeptidase activity"/>
    <property type="evidence" value="ECO:0007669"/>
    <property type="project" value="UniProtKB-KW"/>
</dbReference>
<feature type="chain" id="PRO_5040979299" evidence="8">
    <location>
        <begin position="27"/>
        <end position="325"/>
    </location>
</feature>
<gene>
    <name evidence="9" type="ORF">OV079_22590</name>
</gene>
<dbReference type="CDD" id="cd11375">
    <property type="entry name" value="Peptidase_M54"/>
    <property type="match status" value="1"/>
</dbReference>
<keyword evidence="4" id="KW-0378">Hydrolase</keyword>
<proteinExistence type="predicted"/>
<keyword evidence="10" id="KW-1185">Reference proteome</keyword>
<keyword evidence="3" id="KW-0479">Metal-binding</keyword>
<accession>A0A9X3EZ15</accession>
<dbReference type="Pfam" id="PF07998">
    <property type="entry name" value="Peptidase_M54"/>
    <property type="match status" value="1"/>
</dbReference>
<dbReference type="AlphaFoldDB" id="A0A9X3EZ15"/>
<dbReference type="InterPro" id="IPR012962">
    <property type="entry name" value="Pept_M54_archaemetzincn"/>
</dbReference>